<dbReference type="InterPro" id="IPR031749">
    <property type="entry name" value="Cdc13_N"/>
</dbReference>
<dbReference type="Pfam" id="PF16853">
    <property type="entry name" value="CDC13_N"/>
    <property type="match status" value="1"/>
</dbReference>
<feature type="compositionally biased region" description="Polar residues" evidence="1">
    <location>
        <begin position="291"/>
        <end position="312"/>
    </location>
</feature>
<dbReference type="Gene3D" id="2.40.50.810">
    <property type="match status" value="1"/>
</dbReference>
<feature type="region of interest" description="Disordered" evidence="1">
    <location>
        <begin position="371"/>
        <end position="398"/>
    </location>
</feature>
<gene>
    <name evidence="3" type="ORF">LAFE_0H03246G</name>
</gene>
<evidence type="ECO:0000256" key="1">
    <source>
        <dbReference type="SAM" id="MobiDB-lite"/>
    </source>
</evidence>
<dbReference type="SMART" id="SM00976">
    <property type="entry name" value="Telo_bind"/>
    <property type="match status" value="1"/>
</dbReference>
<dbReference type="InterPro" id="IPR011564">
    <property type="entry name" value="Telomer_end-bd_POT1/Cdc13"/>
</dbReference>
<dbReference type="Gene3D" id="2.40.50.140">
    <property type="entry name" value="Nucleic acid-binding proteins"/>
    <property type="match status" value="1"/>
</dbReference>
<dbReference type="STRING" id="4955.A0A1G4MJQ0"/>
<feature type="domain" description="Telomeric single stranded DNA binding POT1/Cdc13" evidence="2">
    <location>
        <begin position="579"/>
        <end position="730"/>
    </location>
</feature>
<evidence type="ECO:0000313" key="4">
    <source>
        <dbReference type="Proteomes" id="UP000190831"/>
    </source>
</evidence>
<organism evidence="3 4">
    <name type="scientific">Lachancea fermentati</name>
    <name type="common">Zygosaccharomyces fermentati</name>
    <dbReference type="NCBI Taxonomy" id="4955"/>
    <lineage>
        <taxon>Eukaryota</taxon>
        <taxon>Fungi</taxon>
        <taxon>Dikarya</taxon>
        <taxon>Ascomycota</taxon>
        <taxon>Saccharomycotina</taxon>
        <taxon>Saccharomycetes</taxon>
        <taxon>Saccharomycetales</taxon>
        <taxon>Saccharomycetaceae</taxon>
        <taxon>Lachancea</taxon>
    </lineage>
</organism>
<dbReference type="GO" id="GO:0000781">
    <property type="term" value="C:chromosome, telomeric region"/>
    <property type="evidence" value="ECO:0007669"/>
    <property type="project" value="InterPro"/>
</dbReference>
<sequence>MEQQSNRYEYVKSPSVLPHLHDNLECVTFNIEFVSVLTAIDFKPSSRCLLRFNNFENGKEDAIPYACKIKCDTPETLNLTKMTLSLLSQPFDLDIPCVDSPSGFMMTHLYLERLCLAHVKGKFTRNNKKGSILLQGIRPIDLQGVFSAKPSKQSNDHSSIIRIFDNLIKLNNDSKAEFKFVKLVNYDTKMKQFVQAREEKIRLQTNMRNPIFGAAAHILTVESQNDFDSQDVDTQPSYQDSIETFEHLDSQQLPNQTIVILNSSSGKSFNNDSITESEETCSQICDSSILGSLESSGKPSEPTPSTVRQNTGRTRESNYVPLTNLRGLNDRNSALEKVPTRQTCPDFVFESSDDELSPEVITSLATSSVTYTQHTDGSLSHEESVTPSPKRRKIPESAKLPDCPAEYSLALASSDELYHKRGVLMGMVSDSTLGGQHGLRLFFKACEEGGPQNVDKIINPHTNCVEIQVVDEKKLLASLLASFKTNSSNYLNDLQAYVEQNGLVDIRVKKHPFLFSRGYFSFSWALHSITLIDERLCSTIAVPEFPQIVVSQDSQASQESKTSNTSSQQFDDPIKKFEQLSIKAYGDVEFVRVFALLVAAKRRNGNMRKFVFTDFTSHPLNKVSCFDSFIGSYRDRVSQDKAFMFIMYDDVFLKFSRALRSAIGCDFSELFTGSDHNLTHRGIVCEVVLKAKMYNGSIDGTVRSCVPVKAQNNLRGEEKRALTSFYQTAIQRIPQYHLAEFFDNFSLFFPLRMERNTVALDFFQLGSHKQAQSPSVHGKHRRSTETSSDKLNLAACPPSPLNLEATEFQIVKDIDIPSLHMIGKAAPHVLYDVRGKVVAMSLKGRQLAIHITNDCISQDLLDPSRILRIDIIGPENLSYFFSVRDYHAKYNEFDSFIGHEFSFKLSRTAVSINTSAKLLTWTPIECTLEEMRSQLRFHNPGPNAIKIEQTDTIF</sequence>
<dbReference type="Proteomes" id="UP000190831">
    <property type="component" value="Chromosome H"/>
</dbReference>
<protein>
    <submittedName>
        <fullName evidence="3">LAFE_0H03246g1_1</fullName>
    </submittedName>
</protein>
<dbReference type="OrthoDB" id="4067010at2759"/>
<accession>A0A1G4MJQ0</accession>
<dbReference type="Pfam" id="PF18233">
    <property type="entry name" value="Cdc13_OB4_dimer"/>
    <property type="match status" value="1"/>
</dbReference>
<proteinExistence type="predicted"/>
<dbReference type="InterPro" id="IPR012340">
    <property type="entry name" value="NA-bd_OB-fold"/>
</dbReference>
<dbReference type="GO" id="GO:0000723">
    <property type="term" value="P:telomere maintenance"/>
    <property type="evidence" value="ECO:0007669"/>
    <property type="project" value="InterPro"/>
</dbReference>
<evidence type="ECO:0000313" key="3">
    <source>
        <dbReference type="EMBL" id="SCW03979.1"/>
    </source>
</evidence>
<dbReference type="SUPFAM" id="SSF50249">
    <property type="entry name" value="Nucleic acid-binding proteins"/>
    <property type="match status" value="1"/>
</dbReference>
<dbReference type="Gene3D" id="1.10.10.2380">
    <property type="match status" value="1"/>
</dbReference>
<dbReference type="OMA" id="ECTFREL"/>
<dbReference type="EMBL" id="LT598491">
    <property type="protein sequence ID" value="SCW03979.1"/>
    <property type="molecule type" value="Genomic_DNA"/>
</dbReference>
<name>A0A1G4MJQ0_LACFM</name>
<keyword evidence="4" id="KW-1185">Reference proteome</keyword>
<feature type="region of interest" description="Disordered" evidence="1">
    <location>
        <begin position="771"/>
        <end position="792"/>
    </location>
</feature>
<dbReference type="AlphaFoldDB" id="A0A1G4MJQ0"/>
<dbReference type="InterPro" id="IPR041028">
    <property type="entry name" value="Cdc13_OB4_dimer"/>
</dbReference>
<dbReference type="Gene3D" id="2.40.50.800">
    <property type="match status" value="1"/>
</dbReference>
<reference evidence="3 4" key="1">
    <citation type="submission" date="2016-03" db="EMBL/GenBank/DDBJ databases">
        <authorList>
            <person name="Devillers H."/>
        </authorList>
    </citation>
    <scope>NUCLEOTIDE SEQUENCE [LARGE SCALE GENOMIC DNA]</scope>
    <source>
        <strain evidence="3">CBS 6772</strain>
    </source>
</reference>
<dbReference type="GO" id="GO:0003677">
    <property type="term" value="F:DNA binding"/>
    <property type="evidence" value="ECO:0007669"/>
    <property type="project" value="InterPro"/>
</dbReference>
<feature type="region of interest" description="Disordered" evidence="1">
    <location>
        <begin position="291"/>
        <end position="339"/>
    </location>
</feature>
<evidence type="ECO:0000259" key="2">
    <source>
        <dbReference type="SMART" id="SM00976"/>
    </source>
</evidence>